<gene>
    <name evidence="2" type="ORF">JMJ35_007866</name>
</gene>
<comment type="caution">
    <text evidence="2">The sequence shown here is derived from an EMBL/GenBank/DDBJ whole genome shotgun (WGS) entry which is preliminary data.</text>
</comment>
<feature type="compositionally biased region" description="Basic and acidic residues" evidence="1">
    <location>
        <begin position="106"/>
        <end position="128"/>
    </location>
</feature>
<organism evidence="2 3">
    <name type="scientific">Cladonia borealis</name>
    <dbReference type="NCBI Taxonomy" id="184061"/>
    <lineage>
        <taxon>Eukaryota</taxon>
        <taxon>Fungi</taxon>
        <taxon>Dikarya</taxon>
        <taxon>Ascomycota</taxon>
        <taxon>Pezizomycotina</taxon>
        <taxon>Lecanoromycetes</taxon>
        <taxon>OSLEUM clade</taxon>
        <taxon>Lecanoromycetidae</taxon>
        <taxon>Lecanorales</taxon>
        <taxon>Lecanorineae</taxon>
        <taxon>Cladoniaceae</taxon>
        <taxon>Cladonia</taxon>
    </lineage>
</organism>
<name>A0AA39UZ97_9LECA</name>
<feature type="region of interest" description="Disordered" evidence="1">
    <location>
        <begin position="1"/>
        <end position="91"/>
    </location>
</feature>
<evidence type="ECO:0000313" key="2">
    <source>
        <dbReference type="EMBL" id="KAK0509472.1"/>
    </source>
</evidence>
<accession>A0AA39UZ97</accession>
<dbReference type="Proteomes" id="UP001166286">
    <property type="component" value="Unassembled WGS sequence"/>
</dbReference>
<protein>
    <submittedName>
        <fullName evidence="2">Uncharacterized protein</fullName>
    </submittedName>
</protein>
<evidence type="ECO:0000256" key="1">
    <source>
        <dbReference type="SAM" id="MobiDB-lite"/>
    </source>
</evidence>
<evidence type="ECO:0000313" key="3">
    <source>
        <dbReference type="Proteomes" id="UP001166286"/>
    </source>
</evidence>
<proteinExistence type="predicted"/>
<keyword evidence="3" id="KW-1185">Reference proteome</keyword>
<dbReference type="AlphaFoldDB" id="A0AA39UZ97"/>
<reference evidence="2" key="1">
    <citation type="submission" date="2023-03" db="EMBL/GenBank/DDBJ databases">
        <title>Complete genome of Cladonia borealis.</title>
        <authorList>
            <person name="Park H."/>
        </authorList>
    </citation>
    <scope>NUCLEOTIDE SEQUENCE</scope>
    <source>
        <strain evidence="2">ANT050790</strain>
    </source>
</reference>
<dbReference type="EMBL" id="JAFEKC020000018">
    <property type="protein sequence ID" value="KAK0509472.1"/>
    <property type="molecule type" value="Genomic_DNA"/>
</dbReference>
<sequence length="144" mass="14916">MASQDAHPDGGSITDMAVEGTTVPEDAAKQRTIPSVPRPGQITDPSDDPNNYGAPSLAGAADNAQDISRTTQDRAPTADVVTGTGDSLPSEVGAKRLHNVVNSDISKGHGRYDKHVRQKGSDQEKEASEGAAEDEVIDGVVGGR</sequence>
<feature type="compositionally biased region" description="Polar residues" evidence="1">
    <location>
        <begin position="65"/>
        <end position="74"/>
    </location>
</feature>
<feature type="region of interest" description="Disordered" evidence="1">
    <location>
        <begin position="104"/>
        <end position="144"/>
    </location>
</feature>